<dbReference type="EMBL" id="PQIB02000004">
    <property type="protein sequence ID" value="RLN24122.1"/>
    <property type="molecule type" value="Genomic_DNA"/>
</dbReference>
<comment type="subcellular location">
    <subcellularLocation>
        <location evidence="1 8">Nucleus</location>
    </subcellularLocation>
</comment>
<dbReference type="Pfam" id="PF05645">
    <property type="entry name" value="RNA_pol_Rpc82"/>
    <property type="match status" value="1"/>
</dbReference>
<evidence type="ECO:0000256" key="7">
    <source>
        <dbReference type="ARBA" id="ARBA00023242"/>
    </source>
</evidence>
<comment type="similarity">
    <text evidence="3 8">Belongs to the eukaryotic RPC3/POLR3C RNA polymerase subunit family.</text>
</comment>
<dbReference type="STRING" id="4540.A0A3L6SNA8"/>
<organism evidence="12 13">
    <name type="scientific">Panicum miliaceum</name>
    <name type="common">Proso millet</name>
    <name type="synonym">Broomcorn millet</name>
    <dbReference type="NCBI Taxonomy" id="4540"/>
    <lineage>
        <taxon>Eukaryota</taxon>
        <taxon>Viridiplantae</taxon>
        <taxon>Streptophyta</taxon>
        <taxon>Embryophyta</taxon>
        <taxon>Tracheophyta</taxon>
        <taxon>Spermatophyta</taxon>
        <taxon>Magnoliopsida</taxon>
        <taxon>Liliopsida</taxon>
        <taxon>Poales</taxon>
        <taxon>Poaceae</taxon>
        <taxon>PACMAD clade</taxon>
        <taxon>Panicoideae</taxon>
        <taxon>Panicodae</taxon>
        <taxon>Paniceae</taxon>
        <taxon>Panicinae</taxon>
        <taxon>Panicum</taxon>
        <taxon>Panicum sect. Panicum</taxon>
    </lineage>
</organism>
<evidence type="ECO:0000259" key="11">
    <source>
        <dbReference type="Pfam" id="PF08221"/>
    </source>
</evidence>
<dbReference type="InterPro" id="IPR039748">
    <property type="entry name" value="RPC3"/>
</dbReference>
<gene>
    <name evidence="12" type="ORF">C2845_PM07G18850</name>
</gene>
<dbReference type="GO" id="GO:0005666">
    <property type="term" value="C:RNA polymerase III complex"/>
    <property type="evidence" value="ECO:0007669"/>
    <property type="project" value="UniProtKB-UniRule"/>
</dbReference>
<feature type="domain" description="RNA polymerase III subunit RPC82-related helix-turn-helix" evidence="11">
    <location>
        <begin position="9"/>
        <end position="68"/>
    </location>
</feature>
<dbReference type="InterPro" id="IPR036390">
    <property type="entry name" value="WH_DNA-bd_sf"/>
</dbReference>
<evidence type="ECO:0000313" key="13">
    <source>
        <dbReference type="Proteomes" id="UP000275267"/>
    </source>
</evidence>
<dbReference type="PANTHER" id="PTHR12949:SF0">
    <property type="entry name" value="DNA-DIRECTED RNA POLYMERASE III SUBUNIT RPC3"/>
    <property type="match status" value="1"/>
</dbReference>
<comment type="caution">
    <text evidence="12">The sequence shown here is derived from an EMBL/GenBank/DDBJ whole genome shotgun (WGS) entry which is preliminary data.</text>
</comment>
<dbReference type="Gene3D" id="1.10.10.10">
    <property type="entry name" value="Winged helix-like DNA-binding domain superfamily/Winged helix DNA-binding domain"/>
    <property type="match status" value="2"/>
</dbReference>
<evidence type="ECO:0000256" key="5">
    <source>
        <dbReference type="ARBA" id="ARBA00022478"/>
    </source>
</evidence>
<accession>A0A3L6SNA8</accession>
<evidence type="ECO:0000259" key="10">
    <source>
        <dbReference type="Pfam" id="PF05645"/>
    </source>
</evidence>
<evidence type="ECO:0000256" key="1">
    <source>
        <dbReference type="ARBA" id="ARBA00004123"/>
    </source>
</evidence>
<comment type="function">
    <text evidence="8">DNA-dependent RNA polymerase catalyzes the transcription of DNA into RNA using the four ribonucleoside triphosphates as substrates. Specific core component of RNA polymerase III which synthesizes small RNAs, such as 5S rRNA and tRNAs.</text>
</comment>
<evidence type="ECO:0000256" key="9">
    <source>
        <dbReference type="SAM" id="MobiDB-lite"/>
    </source>
</evidence>
<dbReference type="SUPFAM" id="SSF46785">
    <property type="entry name" value="Winged helix' DNA-binding domain"/>
    <property type="match status" value="1"/>
</dbReference>
<dbReference type="OrthoDB" id="272392at2759"/>
<evidence type="ECO:0000256" key="3">
    <source>
        <dbReference type="ARBA" id="ARBA00007206"/>
    </source>
</evidence>
<feature type="domain" description="RNA polymerase III Rpc82 C -terminal" evidence="10">
    <location>
        <begin position="116"/>
        <end position="294"/>
    </location>
</feature>
<keyword evidence="7 8" id="KW-0539">Nucleus</keyword>
<evidence type="ECO:0000256" key="8">
    <source>
        <dbReference type="RuleBase" id="RU367076"/>
    </source>
</evidence>
<dbReference type="PANTHER" id="PTHR12949">
    <property type="entry name" value="RNA POLYMERASE III DNA DIRECTED -RELATED"/>
    <property type="match status" value="1"/>
</dbReference>
<dbReference type="FunFam" id="1.10.10.10:FF:000218">
    <property type="entry name" value="DNA-directed RNA polymerase III subunit RPC3"/>
    <property type="match status" value="1"/>
</dbReference>
<dbReference type="GO" id="GO:0006351">
    <property type="term" value="P:DNA-templated transcription"/>
    <property type="evidence" value="ECO:0007669"/>
    <property type="project" value="InterPro"/>
</dbReference>
<dbReference type="InterPro" id="IPR036388">
    <property type="entry name" value="WH-like_DNA-bd_sf"/>
</dbReference>
<protein>
    <recommendedName>
        <fullName evidence="4 8">DNA-directed RNA polymerase III subunit RPC3</fullName>
        <shortName evidence="8">RNA polymerase III subunit C3</shortName>
    </recommendedName>
</protein>
<evidence type="ECO:0000256" key="2">
    <source>
        <dbReference type="ARBA" id="ARBA00006835"/>
    </source>
</evidence>
<name>A0A3L6SNA8_PANMI</name>
<keyword evidence="6 8" id="KW-0804">Transcription</keyword>
<feature type="region of interest" description="Disordered" evidence="9">
    <location>
        <begin position="182"/>
        <end position="204"/>
    </location>
</feature>
<evidence type="ECO:0000256" key="6">
    <source>
        <dbReference type="ARBA" id="ARBA00023163"/>
    </source>
</evidence>
<dbReference type="GO" id="GO:0003697">
    <property type="term" value="F:single-stranded DNA binding"/>
    <property type="evidence" value="ECO:0007669"/>
    <property type="project" value="UniProtKB-UniRule"/>
</dbReference>
<comment type="similarity">
    <text evidence="2">Belongs to the RNA polymerase beta chain family.</text>
</comment>
<evidence type="ECO:0000256" key="4">
    <source>
        <dbReference type="ARBA" id="ARBA00016689"/>
    </source>
</evidence>
<dbReference type="Proteomes" id="UP000275267">
    <property type="component" value="Unassembled WGS sequence"/>
</dbReference>
<proteinExistence type="inferred from homology"/>
<keyword evidence="13" id="KW-1185">Reference proteome</keyword>
<dbReference type="InterPro" id="IPR013197">
    <property type="entry name" value="RNA_pol_III_RPC82-rel_HTH"/>
</dbReference>
<evidence type="ECO:0000313" key="12">
    <source>
        <dbReference type="EMBL" id="RLN24122.1"/>
    </source>
</evidence>
<dbReference type="InterPro" id="IPR008806">
    <property type="entry name" value="RNA_pol_III_Rpc82_C"/>
</dbReference>
<sequence>MVSQHGILLAVSIISDHFGPLVSKVCGCLLRHGALSLHEIVRRLDLSPGQVKNSLLVLIQHNCVQAFSTPIGKPSEDLLEGLLQNGRLTFDQLVWRTIAKIPDGSPKPTREEIRMNFNKLVYAHYVERCPKPEPFFDPLLDEQPTSTRKRAPKTVETVLSLEQKVVRTAALSDAERFSEIPYSMEEPSNPNDDDHHAVAGGKRKHEALEVDEEDSIIAENEVLWRANFEKLIFCLKKKFCADRKKPKLKVGTLAIWEAFFEANIANNDNKTVTSPMNGILERVGQKEGGSSMTLDHIISVLNDLECISTTRDPEQFTFDLNKLIEACRNDEVESLVKKKHGQEAYTIFRLLLKQGCPVETDEITDRTILDKQIVHETLYKLWKDEYIDSELKKITVTYCNVFALYPYFNDVKGLNGLTGYIIIFRNLHNVHMIGTMDPVDGHVPVGWRVPSAASGSGNTQFFVWRVKNTYREHYIDHLYHAALNLRQMVNCMAELLLEGSKDETKLRNRKNILILALTRHDESLMLFHDF</sequence>
<reference evidence="13" key="1">
    <citation type="journal article" date="2019" name="Nat. Commun.">
        <title>The genome of broomcorn millet.</title>
        <authorList>
            <person name="Zou C."/>
            <person name="Miki D."/>
            <person name="Li D."/>
            <person name="Tang Q."/>
            <person name="Xiao L."/>
            <person name="Rajput S."/>
            <person name="Deng P."/>
            <person name="Jia W."/>
            <person name="Huang R."/>
            <person name="Zhang M."/>
            <person name="Sun Y."/>
            <person name="Hu J."/>
            <person name="Fu X."/>
            <person name="Schnable P.S."/>
            <person name="Li F."/>
            <person name="Zhang H."/>
            <person name="Feng B."/>
            <person name="Zhu X."/>
            <person name="Liu R."/>
            <person name="Schnable J.C."/>
            <person name="Zhu J.-K."/>
            <person name="Zhang H."/>
        </authorList>
    </citation>
    <scope>NUCLEOTIDE SEQUENCE [LARGE SCALE GENOMIC DNA]</scope>
</reference>
<comment type="subunit">
    <text evidence="8">Component of the RNA polymerase III (Pol III) complex consisting of 17 subunits.</text>
</comment>
<dbReference type="Pfam" id="PF08221">
    <property type="entry name" value="HTH_9"/>
    <property type="match status" value="1"/>
</dbReference>
<dbReference type="AlphaFoldDB" id="A0A3L6SNA8"/>
<keyword evidence="5 8" id="KW-0240">DNA-directed RNA polymerase</keyword>